<dbReference type="SUPFAM" id="SSF54373">
    <property type="entry name" value="FAD-linked reductases, C-terminal domain"/>
    <property type="match status" value="1"/>
</dbReference>
<dbReference type="SUPFAM" id="SSF103025">
    <property type="entry name" value="Folate-binding domain"/>
    <property type="match status" value="1"/>
</dbReference>
<keyword evidence="6" id="KW-0670">Pyruvate</keyword>
<dbReference type="Proteomes" id="UP000326759">
    <property type="component" value="Unassembled WGS sequence"/>
</dbReference>
<dbReference type="PANTHER" id="PTHR13847">
    <property type="entry name" value="SARCOSINE DEHYDROGENASE-RELATED"/>
    <property type="match status" value="1"/>
</dbReference>
<dbReference type="Gene3D" id="3.30.1360.120">
    <property type="entry name" value="Probable tRNA modification gtpase trme, domain 1"/>
    <property type="match status" value="1"/>
</dbReference>
<dbReference type="Pfam" id="PF01571">
    <property type="entry name" value="GCV_T"/>
    <property type="match status" value="2"/>
</dbReference>
<feature type="domain" description="FAD dependent oxidoreductase" evidence="2">
    <location>
        <begin position="45"/>
        <end position="407"/>
    </location>
</feature>
<evidence type="ECO:0000256" key="1">
    <source>
        <dbReference type="ARBA" id="ARBA00008609"/>
    </source>
</evidence>
<feature type="domain" description="GCVT N-terminal" evidence="3">
    <location>
        <begin position="469"/>
        <end position="543"/>
    </location>
</feature>
<dbReference type="InterPro" id="IPR036188">
    <property type="entry name" value="FAD/NAD-bd_sf"/>
</dbReference>
<dbReference type="InterPro" id="IPR027266">
    <property type="entry name" value="TrmE/GcvT-like"/>
</dbReference>
<feature type="domain" description="Aminomethyltransferase C-terminal" evidence="4">
    <location>
        <begin position="770"/>
        <end position="851"/>
    </location>
</feature>
<organism evidence="6 7">
    <name type="scientific">Armadillidium nasatum</name>
    <dbReference type="NCBI Taxonomy" id="96803"/>
    <lineage>
        <taxon>Eukaryota</taxon>
        <taxon>Metazoa</taxon>
        <taxon>Ecdysozoa</taxon>
        <taxon>Arthropoda</taxon>
        <taxon>Crustacea</taxon>
        <taxon>Multicrustacea</taxon>
        <taxon>Malacostraca</taxon>
        <taxon>Eumalacostraca</taxon>
        <taxon>Peracarida</taxon>
        <taxon>Isopoda</taxon>
        <taxon>Oniscidea</taxon>
        <taxon>Crinocheta</taxon>
        <taxon>Armadillidiidae</taxon>
        <taxon>Armadillidium</taxon>
    </lineage>
</organism>
<dbReference type="InterPro" id="IPR006222">
    <property type="entry name" value="GCVT_N"/>
</dbReference>
<dbReference type="EMBL" id="SEYY01004732">
    <property type="protein sequence ID" value="KAB7503657.1"/>
    <property type="molecule type" value="Genomic_DNA"/>
</dbReference>
<dbReference type="Pfam" id="PF16350">
    <property type="entry name" value="FAO_M"/>
    <property type="match status" value="1"/>
</dbReference>
<feature type="domain" description="FAD dependent oxidoreductase central" evidence="5">
    <location>
        <begin position="410"/>
        <end position="466"/>
    </location>
</feature>
<dbReference type="GO" id="GO:0005759">
    <property type="term" value="C:mitochondrial matrix"/>
    <property type="evidence" value="ECO:0007669"/>
    <property type="project" value="TreeGrafter"/>
</dbReference>
<comment type="caution">
    <text evidence="6">The sequence shown here is derived from an EMBL/GenBank/DDBJ whole genome shotgun (WGS) entry which is preliminary data.</text>
</comment>
<sequence length="887" mass="100397">MAYIFNPVCLSGNYNLIHFKHFLKSKHLNYLQKKFCGNVPSSSQVVICGSGIVGNSIAYHLTREGWKDVLILEQNKIGSGTSSYGSGVLGLFRDSSERWVTTHSQELLKSLQMDGHNIGFRKCGSINLAQSDDRAIALKRKMAFIKPSGLNCEWLDRKEIQNYHPYLQTNDLKGAVWFPEDSVADVRAVCKTLSKLAQEQGARCIEDCQIFSVEGEIDVNSHVTYPRVSTVKTSKGTVKCEYFVNAAGMWSRQVGEMSKPAVRVPAFPAEHFYLHSMPMPEAQDNLPIVRDYDGHCFCLTRNQEFILGGFELRAKPTFEYGVPANWRESLKLDTNRFLPIKNNVLKRIPILYSAQFNTLIYAPDNFTPDGKWILGETPEIDNYFVAVGMNGNSLQGGCGAGRAIAEWIIDGSPSSEMLPFDVRRFLDLHNNRKYLKERTQEVVGRHYAIEYPYQSEYSYARRLRCSPIYVELEAQGAVFGSRMGFERPLYFDLSHKRGDPPAQMPPGTFGKPAFMDCIREEYHACREGVGIMDLSSFTKIEIKSAGFDKEKDFEARESKSAGNQVVEYMQLLCSNDVNVPVGGIVHTGMHNDRGGYENDCLLIRTAENSYMMLAPTIQQTRIMDWMHRHITAEMCVSVSDITSMYTVLSIVGPKSRDMLSMLCNTDLTFHGHRSKVINMAYASDVLILAFTHTAEAGYTMVIPSEYTLHIYNRLQQVGHNYGLKNVGMMTLRALRVEKFIPFWAEELDSTKDYFIGKFALMQEEKRGCRRRLVHFLLGDEFDSETDLWPWGSEPIYRNGVHVGEVTSTTFGFTLGRMVCLGWVRHPEGKVVTNEFITKDANYEIDISGKRFGLINASLQPPKMPIAKMDGVASSYRPKVRGIVTHKF</sequence>
<dbReference type="SUPFAM" id="SSF101790">
    <property type="entry name" value="Aminomethyltransferase beta-barrel domain"/>
    <property type="match status" value="1"/>
</dbReference>
<comment type="similarity">
    <text evidence="1">Belongs to the GcvT family.</text>
</comment>
<name>A0A5N5TBM4_9CRUS</name>
<dbReference type="OrthoDB" id="429143at2759"/>
<dbReference type="Pfam" id="PF08669">
    <property type="entry name" value="GCV_T_C"/>
    <property type="match status" value="1"/>
</dbReference>
<evidence type="ECO:0000259" key="4">
    <source>
        <dbReference type="Pfam" id="PF08669"/>
    </source>
</evidence>
<dbReference type="Pfam" id="PF01266">
    <property type="entry name" value="DAO"/>
    <property type="match status" value="1"/>
</dbReference>
<dbReference type="InterPro" id="IPR006076">
    <property type="entry name" value="FAD-dep_OxRdtase"/>
</dbReference>
<keyword evidence="7" id="KW-1185">Reference proteome</keyword>
<reference evidence="6 7" key="1">
    <citation type="journal article" date="2019" name="PLoS Biol.">
        <title>Sex chromosomes control vertical transmission of feminizing Wolbachia symbionts in an isopod.</title>
        <authorList>
            <person name="Becking T."/>
            <person name="Chebbi M.A."/>
            <person name="Giraud I."/>
            <person name="Moumen B."/>
            <person name="Laverre T."/>
            <person name="Caubet Y."/>
            <person name="Peccoud J."/>
            <person name="Gilbert C."/>
            <person name="Cordaux R."/>
        </authorList>
    </citation>
    <scope>NUCLEOTIDE SEQUENCE [LARGE SCALE GENOMIC DNA]</scope>
    <source>
        <strain evidence="6">ANa2</strain>
        <tissue evidence="6">Whole body excluding digestive tract and cuticle</tissue>
    </source>
</reference>
<dbReference type="Gene3D" id="3.30.70.1400">
    <property type="entry name" value="Aminomethyltransferase beta-barrel domains"/>
    <property type="match status" value="1"/>
</dbReference>
<dbReference type="Gene3D" id="2.40.30.110">
    <property type="entry name" value="Aminomethyltransferase beta-barrel domains"/>
    <property type="match status" value="1"/>
</dbReference>
<gene>
    <name evidence="6" type="primary">PDPR_0</name>
    <name evidence="6" type="ORF">Anas_01667</name>
</gene>
<dbReference type="InterPro" id="IPR032503">
    <property type="entry name" value="FAO_M"/>
</dbReference>
<feature type="domain" description="GCVT N-terminal" evidence="3">
    <location>
        <begin position="560"/>
        <end position="752"/>
    </location>
</feature>
<dbReference type="PANTHER" id="PTHR13847:SF193">
    <property type="entry name" value="PYRUVATE DEHYDROGENASE PHOSPHATASE REGULATORY SUBUNIT, MITOCHONDRIAL"/>
    <property type="match status" value="1"/>
</dbReference>
<evidence type="ECO:0000259" key="3">
    <source>
        <dbReference type="Pfam" id="PF01571"/>
    </source>
</evidence>
<dbReference type="AlphaFoldDB" id="A0A5N5TBM4"/>
<dbReference type="Gene3D" id="3.50.50.60">
    <property type="entry name" value="FAD/NAD(P)-binding domain"/>
    <property type="match status" value="1"/>
</dbReference>
<dbReference type="SUPFAM" id="SSF51905">
    <property type="entry name" value="FAD/NAD(P)-binding domain"/>
    <property type="match status" value="1"/>
</dbReference>
<dbReference type="Gene3D" id="3.30.9.10">
    <property type="entry name" value="D-Amino Acid Oxidase, subunit A, domain 2"/>
    <property type="match status" value="1"/>
</dbReference>
<dbReference type="InterPro" id="IPR013977">
    <property type="entry name" value="GcvT_C"/>
</dbReference>
<dbReference type="InterPro" id="IPR029043">
    <property type="entry name" value="GcvT/YgfZ_C"/>
</dbReference>
<evidence type="ECO:0000313" key="6">
    <source>
        <dbReference type="EMBL" id="KAB7503657.1"/>
    </source>
</evidence>
<evidence type="ECO:0000259" key="5">
    <source>
        <dbReference type="Pfam" id="PF16350"/>
    </source>
</evidence>
<accession>A0A5N5TBM4</accession>
<dbReference type="FunFam" id="3.30.70.1400:FF:000003">
    <property type="entry name" value="Pyruvate dehydrogenase phosphatase regulatory subunit"/>
    <property type="match status" value="1"/>
</dbReference>
<evidence type="ECO:0000313" key="7">
    <source>
        <dbReference type="Proteomes" id="UP000326759"/>
    </source>
</evidence>
<protein>
    <submittedName>
        <fullName evidence="6">Pyruvate dehydrogenase phosphatase regulatory subunit, mitochondrial</fullName>
    </submittedName>
</protein>
<proteinExistence type="inferred from homology"/>
<evidence type="ECO:0000259" key="2">
    <source>
        <dbReference type="Pfam" id="PF01266"/>
    </source>
</evidence>